<comment type="similarity">
    <text evidence="2 11">Belongs to the type II topoisomerase GyrB family.</text>
</comment>
<dbReference type="GO" id="GO:0005737">
    <property type="term" value="C:cytoplasm"/>
    <property type="evidence" value="ECO:0007669"/>
    <property type="project" value="UniProtKB-SubCell"/>
</dbReference>
<dbReference type="GO" id="GO:0005524">
    <property type="term" value="F:ATP binding"/>
    <property type="evidence" value="ECO:0007669"/>
    <property type="project" value="UniProtKB-UniRule"/>
</dbReference>
<dbReference type="Pfam" id="PF00986">
    <property type="entry name" value="DNA_gyraseB_C"/>
    <property type="match status" value="1"/>
</dbReference>
<feature type="site" description="Interaction with DNA" evidence="11">
    <location>
        <position position="451"/>
    </location>
</feature>
<keyword evidence="5 11" id="KW-0547">Nucleotide-binding</keyword>
<dbReference type="Gene3D" id="3.40.50.670">
    <property type="match status" value="2"/>
</dbReference>
<comment type="subcellular location">
    <subcellularLocation>
        <location evidence="11">Cytoplasm</location>
    </subcellularLocation>
</comment>
<feature type="binding site" evidence="11">
    <location>
        <position position="499"/>
    </location>
    <ligand>
        <name>Mg(2+)</name>
        <dbReference type="ChEBI" id="CHEBI:18420"/>
        <label>2</label>
    </ligand>
</feature>
<dbReference type="Pfam" id="PF18053">
    <property type="entry name" value="GyrB_insert"/>
    <property type="match status" value="1"/>
</dbReference>
<dbReference type="PROSITE" id="PS50880">
    <property type="entry name" value="TOPRIM"/>
    <property type="match status" value="1"/>
</dbReference>
<dbReference type="Pfam" id="PF00204">
    <property type="entry name" value="DNA_gyraseB"/>
    <property type="match status" value="1"/>
</dbReference>
<dbReference type="EMBL" id="DTGT01000122">
    <property type="protein sequence ID" value="HGH60431.1"/>
    <property type="molecule type" value="Genomic_DNA"/>
</dbReference>
<comment type="cofactor">
    <cofactor evidence="11">
        <name>Mg(2+)</name>
        <dbReference type="ChEBI" id="CHEBI:18420"/>
    </cofactor>
    <cofactor evidence="11">
        <name>Mn(2+)</name>
        <dbReference type="ChEBI" id="CHEBI:29035"/>
    </cofactor>
    <cofactor evidence="11">
        <name>Ca(2+)</name>
        <dbReference type="ChEBI" id="CHEBI:29108"/>
    </cofactor>
    <text evidence="11">Binds two Mg(2+) per subunit. The magnesium ions form salt bridges with both the protein and the DNA. Can also accept other divalent metal cations, such as Mn(2+) or Ca(2+).</text>
</comment>
<keyword evidence="8 11" id="KW-0799">Topoisomerase</keyword>
<dbReference type="NCBIfam" id="NF004189">
    <property type="entry name" value="PRK05644.1"/>
    <property type="match status" value="1"/>
</dbReference>
<evidence type="ECO:0000256" key="1">
    <source>
        <dbReference type="ARBA" id="ARBA00000185"/>
    </source>
</evidence>
<comment type="catalytic activity">
    <reaction evidence="1 11">
        <text>ATP-dependent breakage, passage and rejoining of double-stranded DNA.</text>
        <dbReference type="EC" id="5.6.2.2"/>
    </reaction>
</comment>
<dbReference type="NCBIfam" id="NF011501">
    <property type="entry name" value="PRK14939.1"/>
    <property type="match status" value="1"/>
</dbReference>
<keyword evidence="10 11" id="KW-0413">Isomerase</keyword>
<dbReference type="FunFam" id="3.30.230.10:FF:000005">
    <property type="entry name" value="DNA gyrase subunit B"/>
    <property type="match status" value="1"/>
</dbReference>
<evidence type="ECO:0000259" key="12">
    <source>
        <dbReference type="PROSITE" id="PS50880"/>
    </source>
</evidence>
<feature type="binding site" evidence="11">
    <location>
        <position position="497"/>
    </location>
    <ligand>
        <name>Mg(2+)</name>
        <dbReference type="ChEBI" id="CHEBI:18420"/>
        <label>2</label>
    </ligand>
</feature>
<dbReference type="Pfam" id="PF01751">
    <property type="entry name" value="Toprim"/>
    <property type="match status" value="1"/>
</dbReference>
<protein>
    <recommendedName>
        <fullName evidence="11">DNA gyrase subunit B</fullName>
        <ecNumber evidence="11">5.6.2.2</ecNumber>
    </recommendedName>
</protein>
<dbReference type="InterPro" id="IPR013506">
    <property type="entry name" value="Topo_IIA_bsu_dom2"/>
</dbReference>
<dbReference type="SUPFAM" id="SSF54211">
    <property type="entry name" value="Ribosomal protein S5 domain 2-like"/>
    <property type="match status" value="1"/>
</dbReference>
<reference evidence="13" key="1">
    <citation type="journal article" date="2020" name="mSystems">
        <title>Genome- and Community-Level Interaction Insights into Carbon Utilization and Element Cycling Functions of Hydrothermarchaeota in Hydrothermal Sediment.</title>
        <authorList>
            <person name="Zhou Z."/>
            <person name="Liu Y."/>
            <person name="Xu W."/>
            <person name="Pan J."/>
            <person name="Luo Z.H."/>
            <person name="Li M."/>
        </authorList>
    </citation>
    <scope>NUCLEOTIDE SEQUENCE [LARGE SCALE GENOMIC DNA]</scope>
    <source>
        <strain evidence="13">SpSt-769</strain>
    </source>
</reference>
<feature type="binding site" evidence="11">
    <location>
        <position position="497"/>
    </location>
    <ligand>
        <name>Mg(2+)</name>
        <dbReference type="ChEBI" id="CHEBI:18420"/>
        <label>1</label>
        <note>catalytic</note>
    </ligand>
</feature>
<dbReference type="InterPro" id="IPR003594">
    <property type="entry name" value="HATPase_dom"/>
</dbReference>
<dbReference type="InterPro" id="IPR013759">
    <property type="entry name" value="Topo_IIA_B_C"/>
</dbReference>
<proteinExistence type="inferred from homology"/>
<dbReference type="PANTHER" id="PTHR45866:SF1">
    <property type="entry name" value="DNA GYRASE SUBUNIT B, MITOCHONDRIAL"/>
    <property type="match status" value="1"/>
</dbReference>
<dbReference type="FunFam" id="3.40.50.670:FF:000001">
    <property type="entry name" value="DNA topoisomerase 2"/>
    <property type="match status" value="1"/>
</dbReference>
<gene>
    <name evidence="11 13" type="primary">gyrB</name>
    <name evidence="13" type="ORF">ENV54_03930</name>
</gene>
<comment type="caution">
    <text evidence="13">The sequence shown here is derived from an EMBL/GenBank/DDBJ whole genome shotgun (WGS) entry which is preliminary data.</text>
</comment>
<evidence type="ECO:0000256" key="8">
    <source>
        <dbReference type="ARBA" id="ARBA00023029"/>
    </source>
</evidence>
<comment type="function">
    <text evidence="11">A type II topoisomerase that negatively supercoils closed circular double-stranded (ds) DNA in an ATP-dependent manner to modulate DNA topology and maintain chromosomes in an underwound state. Negative supercoiling favors strand separation, and DNA replication, transcription, recombination and repair, all of which involve strand separation. Also able to catalyze the interconversion of other topological isomers of dsDNA rings, including catenanes and knotted rings. Type II topoisomerases break and join 2 DNA strands simultaneously in an ATP-dependent manner.</text>
</comment>
<dbReference type="Pfam" id="PF21249">
    <property type="entry name" value="GyrB_hook"/>
    <property type="match status" value="1"/>
</dbReference>
<dbReference type="AlphaFoldDB" id="A0A7C4ESX6"/>
<dbReference type="InterPro" id="IPR034160">
    <property type="entry name" value="TOPRIM_GyrB"/>
</dbReference>
<evidence type="ECO:0000256" key="7">
    <source>
        <dbReference type="ARBA" id="ARBA00022842"/>
    </source>
</evidence>
<evidence type="ECO:0000256" key="2">
    <source>
        <dbReference type="ARBA" id="ARBA00010708"/>
    </source>
</evidence>
<dbReference type="Pfam" id="PF02518">
    <property type="entry name" value="HATPase_c"/>
    <property type="match status" value="1"/>
</dbReference>
<evidence type="ECO:0000256" key="4">
    <source>
        <dbReference type="ARBA" id="ARBA00022723"/>
    </source>
</evidence>
<dbReference type="SMART" id="SM00387">
    <property type="entry name" value="HATPase_c"/>
    <property type="match status" value="1"/>
</dbReference>
<comment type="miscellaneous">
    <text evidence="11">Few gyrases are as efficient as E.coli at forming negative supercoils. Not all organisms have 2 type II topoisomerases; in organisms with a single type II topoisomerase this enzyme also has to decatenate newly replicated chromosomes.</text>
</comment>
<dbReference type="GO" id="GO:0005694">
    <property type="term" value="C:chromosome"/>
    <property type="evidence" value="ECO:0007669"/>
    <property type="project" value="InterPro"/>
</dbReference>
<dbReference type="InterPro" id="IPR041423">
    <property type="entry name" value="GyrB_insert"/>
</dbReference>
<dbReference type="InterPro" id="IPR002288">
    <property type="entry name" value="DNA_gyrase_B_C"/>
</dbReference>
<feature type="site" description="Interaction with DNA" evidence="11">
    <location>
        <position position="448"/>
    </location>
</feature>
<dbReference type="SUPFAM" id="SSF56719">
    <property type="entry name" value="Type II DNA topoisomerase"/>
    <property type="match status" value="1"/>
</dbReference>
<dbReference type="InterPro" id="IPR001241">
    <property type="entry name" value="Topo_IIA"/>
</dbReference>
<evidence type="ECO:0000256" key="9">
    <source>
        <dbReference type="ARBA" id="ARBA00023125"/>
    </source>
</evidence>
<dbReference type="Gene3D" id="3.30.565.10">
    <property type="entry name" value="Histidine kinase-like ATPase, C-terminal domain"/>
    <property type="match status" value="1"/>
</dbReference>
<dbReference type="InterPro" id="IPR013760">
    <property type="entry name" value="Topo_IIA-like_dom_sf"/>
</dbReference>
<evidence type="ECO:0000256" key="10">
    <source>
        <dbReference type="ARBA" id="ARBA00023235"/>
    </source>
</evidence>
<keyword evidence="9" id="KW-0238">DNA-binding</keyword>
<keyword evidence="4 11" id="KW-0479">Metal-binding</keyword>
<dbReference type="GO" id="GO:0003918">
    <property type="term" value="F:DNA topoisomerase type II (double strand cut, ATP-hydrolyzing) activity"/>
    <property type="evidence" value="ECO:0007669"/>
    <property type="project" value="UniProtKB-UniRule"/>
</dbReference>
<dbReference type="PRINTS" id="PR01159">
    <property type="entry name" value="DNAGYRASEB"/>
</dbReference>
<dbReference type="GO" id="GO:0003677">
    <property type="term" value="F:DNA binding"/>
    <property type="evidence" value="ECO:0007669"/>
    <property type="project" value="UniProtKB-KW"/>
</dbReference>
<evidence type="ECO:0000313" key="13">
    <source>
        <dbReference type="EMBL" id="HGH60431.1"/>
    </source>
</evidence>
<dbReference type="InterPro" id="IPR020568">
    <property type="entry name" value="Ribosomal_Su5_D2-typ_SF"/>
</dbReference>
<dbReference type="InterPro" id="IPR011557">
    <property type="entry name" value="GyrB"/>
</dbReference>
<dbReference type="InterPro" id="IPR000565">
    <property type="entry name" value="Topo_IIA_B"/>
</dbReference>
<dbReference type="FunFam" id="3.30.565.10:FF:000002">
    <property type="entry name" value="DNA gyrase subunit B"/>
    <property type="match status" value="1"/>
</dbReference>
<dbReference type="CDD" id="cd03366">
    <property type="entry name" value="TOPRIM_TopoIIA_GyrB"/>
    <property type="match status" value="1"/>
</dbReference>
<dbReference type="InterPro" id="IPR049353">
    <property type="entry name" value="GyrB_hook"/>
</dbReference>
<dbReference type="SUPFAM" id="SSF55874">
    <property type="entry name" value="ATPase domain of HSP90 chaperone/DNA topoisomerase II/histidine kinase"/>
    <property type="match status" value="1"/>
</dbReference>
<dbReference type="NCBIfam" id="TIGR01059">
    <property type="entry name" value="gyrB"/>
    <property type="match status" value="1"/>
</dbReference>
<evidence type="ECO:0000256" key="5">
    <source>
        <dbReference type="ARBA" id="ARBA00022741"/>
    </source>
</evidence>
<keyword evidence="3 11" id="KW-0963">Cytoplasm</keyword>
<dbReference type="SMART" id="SM00433">
    <property type="entry name" value="TOP2c"/>
    <property type="match status" value="1"/>
</dbReference>
<sequence>MQYGAEQIKVLEGLEAVRNTPGMYIGNTGQEGLHQLVWEVVDNAVDEALAGYCKNINVLIHLDSSVTIEDDGRGIPTDIHPTEKRPAAEVVMTVLHAGGKFDSNSYKVSGGLHGVGVSVVNALSEQLKLEIRRGGLVFRQTYARGKKLTDLEVVGNTKRTGTKVTFRADREIFGDLEVNYDIVAARLRELAYLNRGLRITFEDERSEKDQVVFQYDGGIVSFVEHLNRAKKTMEGPPIYICGEKDGSFIECAIQYNDGYSETLFSYCNNINTYEGGTHVSGFRAALTRTVNQYANSKGLLKEGKTQTTISGEDVREGLTAVLSVRMANPQFDSQTKSKLGNMDIRGIVEQLVNEKLSEYLEEHPTTAKWMVQKAIDAGRAREAARKARELTRRKGALESASLPGKLADCQERDPAKSELFIVEGESAGGSAKQGRDRQTQAILPLKGKILNVEKARFDKIIQNQEIRTLITALGTGIGEEDFDISKIRYHKIIIMTDADIDGSHIRTLLLTFFFRTMVDVINRGYLYFAQPPLFKVKKGKQEWYVKDESMLDDVILAEGLENIQVRNAAGDTLDATLLTNVVKNLLRMEKVLDMFERRTMDRIVLKEFAREGLSRVVFDDKTALEGITERVVERVKETQADIGYIAYDIQADEEQSTYYATLETRKNGVGRRTLIDTSLVESPSFQEIISITKKVSSFGNPPFYVQSETGVEQIKSFSELVEHIVGMGRKKLSIQRYKGLGEMNADQLWETTMNPEKRKILQVTIEDAVKATEIFSTLMGDQVEPRREFIERNALNVANLDY</sequence>
<evidence type="ECO:0000256" key="11">
    <source>
        <dbReference type="HAMAP-Rule" id="MF_01898"/>
    </source>
</evidence>
<feature type="domain" description="Toprim" evidence="12">
    <location>
        <begin position="417"/>
        <end position="532"/>
    </location>
</feature>
<dbReference type="Gene3D" id="3.30.230.10">
    <property type="match status" value="1"/>
</dbReference>
<dbReference type="GO" id="GO:0046872">
    <property type="term" value="F:metal ion binding"/>
    <property type="evidence" value="ECO:0007669"/>
    <property type="project" value="UniProtKB-KW"/>
</dbReference>
<dbReference type="CDD" id="cd16928">
    <property type="entry name" value="HATPase_GyrB-like"/>
    <property type="match status" value="1"/>
</dbReference>
<comment type="subunit">
    <text evidence="11">Heterotetramer, composed of two GyrA and two GyrB chains. In the heterotetramer, GyrA contains the active site tyrosine that forms a transient covalent intermediate with DNA, while GyrB binds cofactors and catalyzes ATP hydrolysis.</text>
</comment>
<dbReference type="PRINTS" id="PR00418">
    <property type="entry name" value="TPI2FAMILY"/>
</dbReference>
<feature type="binding site" evidence="11">
    <location>
        <position position="423"/>
    </location>
    <ligand>
        <name>Mg(2+)</name>
        <dbReference type="ChEBI" id="CHEBI:18420"/>
        <label>1</label>
        <note>catalytic</note>
    </ligand>
</feature>
<organism evidence="13">
    <name type="scientific">Desulfomonile tiedjei</name>
    <dbReference type="NCBI Taxonomy" id="2358"/>
    <lineage>
        <taxon>Bacteria</taxon>
        <taxon>Pseudomonadati</taxon>
        <taxon>Thermodesulfobacteriota</taxon>
        <taxon>Desulfomonilia</taxon>
        <taxon>Desulfomonilales</taxon>
        <taxon>Desulfomonilaceae</taxon>
        <taxon>Desulfomonile</taxon>
    </lineage>
</organism>
<dbReference type="HAMAP" id="MF_01898">
    <property type="entry name" value="GyrB"/>
    <property type="match status" value="1"/>
</dbReference>
<dbReference type="CDD" id="cd00822">
    <property type="entry name" value="TopoII_Trans_DNA_gyrase"/>
    <property type="match status" value="1"/>
</dbReference>
<evidence type="ECO:0000256" key="6">
    <source>
        <dbReference type="ARBA" id="ARBA00022840"/>
    </source>
</evidence>
<accession>A0A7C4ESX6</accession>
<dbReference type="GO" id="GO:0006265">
    <property type="term" value="P:DNA topological change"/>
    <property type="evidence" value="ECO:0007669"/>
    <property type="project" value="UniProtKB-UniRule"/>
</dbReference>
<keyword evidence="7 11" id="KW-0460">Magnesium</keyword>
<keyword evidence="6 11" id="KW-0067">ATP-binding</keyword>
<dbReference type="GO" id="GO:0006261">
    <property type="term" value="P:DNA-templated DNA replication"/>
    <property type="evidence" value="ECO:0007669"/>
    <property type="project" value="UniProtKB-UniRule"/>
</dbReference>
<dbReference type="InterPro" id="IPR036890">
    <property type="entry name" value="HATPase_C_sf"/>
</dbReference>
<dbReference type="PANTHER" id="PTHR45866">
    <property type="entry name" value="DNA GYRASE/TOPOISOMERASE SUBUNIT B"/>
    <property type="match status" value="1"/>
</dbReference>
<dbReference type="InterPro" id="IPR014721">
    <property type="entry name" value="Ribsml_uS5_D2-typ_fold_subgr"/>
</dbReference>
<name>A0A7C4ESX6_9BACT</name>
<dbReference type="InterPro" id="IPR006171">
    <property type="entry name" value="TOPRIM_dom"/>
</dbReference>
<evidence type="ECO:0000256" key="3">
    <source>
        <dbReference type="ARBA" id="ARBA00022490"/>
    </source>
</evidence>
<dbReference type="EC" id="5.6.2.2" evidence="11"/>